<dbReference type="EMBL" id="JAEKJA010000006">
    <property type="protein sequence ID" value="MBJ3775857.1"/>
    <property type="molecule type" value="Genomic_DNA"/>
</dbReference>
<dbReference type="InterPro" id="IPR001387">
    <property type="entry name" value="Cro/C1-type_HTH"/>
</dbReference>
<sequence length="114" mass="12459">MADEWRERLRQAVEASPLGTTAISTRAGLNTSYLRKLLETEQAPNLRQLRAICDVLGVTISWIAEGRRGNEETDRIVEAYLSLPPHLRGMAVQMLEAAAKGADGDGDSQGKPVQ</sequence>
<dbReference type="Proteomes" id="UP000609531">
    <property type="component" value="Unassembled WGS sequence"/>
</dbReference>
<dbReference type="CDD" id="cd00093">
    <property type="entry name" value="HTH_XRE"/>
    <property type="match status" value="1"/>
</dbReference>
<keyword evidence="3" id="KW-1185">Reference proteome</keyword>
<dbReference type="GO" id="GO:0003677">
    <property type="term" value="F:DNA binding"/>
    <property type="evidence" value="ECO:0007669"/>
    <property type="project" value="InterPro"/>
</dbReference>
<dbReference type="Gene3D" id="1.10.260.40">
    <property type="entry name" value="lambda repressor-like DNA-binding domains"/>
    <property type="match status" value="1"/>
</dbReference>
<protein>
    <submittedName>
        <fullName evidence="2">Helix-turn-helix transcriptional regulator</fullName>
    </submittedName>
</protein>
<evidence type="ECO:0000259" key="1">
    <source>
        <dbReference type="PROSITE" id="PS50943"/>
    </source>
</evidence>
<dbReference type="SUPFAM" id="SSF47413">
    <property type="entry name" value="lambda repressor-like DNA-binding domains"/>
    <property type="match status" value="1"/>
</dbReference>
<gene>
    <name evidence="2" type="ORF">JCR33_09180</name>
</gene>
<evidence type="ECO:0000313" key="3">
    <source>
        <dbReference type="Proteomes" id="UP000609531"/>
    </source>
</evidence>
<dbReference type="SMART" id="SM00530">
    <property type="entry name" value="HTH_XRE"/>
    <property type="match status" value="1"/>
</dbReference>
<accession>A0A934MD18</accession>
<dbReference type="AlphaFoldDB" id="A0A934MD18"/>
<feature type="domain" description="HTH cro/C1-type" evidence="1">
    <location>
        <begin position="26"/>
        <end position="63"/>
    </location>
</feature>
<dbReference type="PROSITE" id="PS50943">
    <property type="entry name" value="HTH_CROC1"/>
    <property type="match status" value="1"/>
</dbReference>
<dbReference type="RefSeq" id="WP_198881750.1">
    <property type="nucleotide sequence ID" value="NZ_JAEKJA010000006.1"/>
</dbReference>
<reference evidence="2" key="1">
    <citation type="submission" date="2020-12" db="EMBL/GenBank/DDBJ databases">
        <title>Bacterial taxonomy.</title>
        <authorList>
            <person name="Pan X."/>
        </authorList>
    </citation>
    <scope>NUCLEOTIDE SEQUENCE</scope>
    <source>
        <strain evidence="2">B2012</strain>
    </source>
</reference>
<evidence type="ECO:0000313" key="2">
    <source>
        <dbReference type="EMBL" id="MBJ3775857.1"/>
    </source>
</evidence>
<name>A0A934MD18_9HYPH</name>
<proteinExistence type="predicted"/>
<comment type="caution">
    <text evidence="2">The sequence shown here is derived from an EMBL/GenBank/DDBJ whole genome shotgun (WGS) entry which is preliminary data.</text>
</comment>
<dbReference type="InterPro" id="IPR010982">
    <property type="entry name" value="Lambda_DNA-bd_dom_sf"/>
</dbReference>
<organism evidence="2 3">
    <name type="scientific">Acuticoccus mangrovi</name>
    <dbReference type="NCBI Taxonomy" id="2796142"/>
    <lineage>
        <taxon>Bacteria</taxon>
        <taxon>Pseudomonadati</taxon>
        <taxon>Pseudomonadota</taxon>
        <taxon>Alphaproteobacteria</taxon>
        <taxon>Hyphomicrobiales</taxon>
        <taxon>Amorphaceae</taxon>
        <taxon>Acuticoccus</taxon>
    </lineage>
</organism>